<comment type="caution">
    <text evidence="2">The sequence shown here is derived from an EMBL/GenBank/DDBJ whole genome shotgun (WGS) entry which is preliminary data.</text>
</comment>
<evidence type="ECO:0000313" key="2">
    <source>
        <dbReference type="EMBL" id="KAF9491875.1"/>
    </source>
</evidence>
<gene>
    <name evidence="2" type="ORF">BDN71DRAFT_1433672</name>
</gene>
<dbReference type="EMBL" id="MU154611">
    <property type="protein sequence ID" value="KAF9491875.1"/>
    <property type="molecule type" value="Genomic_DNA"/>
</dbReference>
<feature type="region of interest" description="Disordered" evidence="1">
    <location>
        <begin position="157"/>
        <end position="177"/>
    </location>
</feature>
<feature type="region of interest" description="Disordered" evidence="1">
    <location>
        <begin position="497"/>
        <end position="522"/>
    </location>
</feature>
<evidence type="ECO:0000313" key="3">
    <source>
        <dbReference type="Proteomes" id="UP000807025"/>
    </source>
</evidence>
<feature type="compositionally biased region" description="Acidic residues" evidence="1">
    <location>
        <begin position="393"/>
        <end position="407"/>
    </location>
</feature>
<keyword evidence="3" id="KW-1185">Reference proteome</keyword>
<protein>
    <submittedName>
        <fullName evidence="2">Uncharacterized protein</fullName>
    </submittedName>
</protein>
<reference evidence="2" key="1">
    <citation type="submission" date="2020-11" db="EMBL/GenBank/DDBJ databases">
        <authorList>
            <consortium name="DOE Joint Genome Institute"/>
            <person name="Ahrendt S."/>
            <person name="Riley R."/>
            <person name="Andreopoulos W."/>
            <person name="Labutti K."/>
            <person name="Pangilinan J."/>
            <person name="Ruiz-Duenas F.J."/>
            <person name="Barrasa J.M."/>
            <person name="Sanchez-Garcia M."/>
            <person name="Camarero S."/>
            <person name="Miyauchi S."/>
            <person name="Serrano A."/>
            <person name="Linde D."/>
            <person name="Babiker R."/>
            <person name="Drula E."/>
            <person name="Ayuso-Fernandez I."/>
            <person name="Pacheco R."/>
            <person name="Padilla G."/>
            <person name="Ferreira P."/>
            <person name="Barriuso J."/>
            <person name="Kellner H."/>
            <person name="Castanera R."/>
            <person name="Alfaro M."/>
            <person name="Ramirez L."/>
            <person name="Pisabarro A.G."/>
            <person name="Kuo A."/>
            <person name="Tritt A."/>
            <person name="Lipzen A."/>
            <person name="He G."/>
            <person name="Yan M."/>
            <person name="Ng V."/>
            <person name="Cullen D."/>
            <person name="Martin F."/>
            <person name="Rosso M.-N."/>
            <person name="Henrissat B."/>
            <person name="Hibbett D."/>
            <person name="Martinez A.T."/>
            <person name="Grigoriev I.V."/>
        </authorList>
    </citation>
    <scope>NUCLEOTIDE SEQUENCE</scope>
    <source>
        <strain evidence="2">ATCC 90797</strain>
    </source>
</reference>
<feature type="region of interest" description="Disordered" evidence="1">
    <location>
        <begin position="552"/>
        <end position="579"/>
    </location>
</feature>
<name>A0A9P6DDY4_PLEER</name>
<dbReference type="Proteomes" id="UP000807025">
    <property type="component" value="Unassembled WGS sequence"/>
</dbReference>
<feature type="region of interest" description="Disordered" evidence="1">
    <location>
        <begin position="766"/>
        <end position="806"/>
    </location>
</feature>
<accession>A0A9P6DDY4</accession>
<proteinExistence type="predicted"/>
<evidence type="ECO:0000256" key="1">
    <source>
        <dbReference type="SAM" id="MobiDB-lite"/>
    </source>
</evidence>
<organism evidence="2 3">
    <name type="scientific">Pleurotus eryngii</name>
    <name type="common">Boletus of the steppes</name>
    <dbReference type="NCBI Taxonomy" id="5323"/>
    <lineage>
        <taxon>Eukaryota</taxon>
        <taxon>Fungi</taxon>
        <taxon>Dikarya</taxon>
        <taxon>Basidiomycota</taxon>
        <taxon>Agaricomycotina</taxon>
        <taxon>Agaricomycetes</taxon>
        <taxon>Agaricomycetidae</taxon>
        <taxon>Agaricales</taxon>
        <taxon>Pleurotineae</taxon>
        <taxon>Pleurotaceae</taxon>
        <taxon>Pleurotus</taxon>
    </lineage>
</organism>
<dbReference type="OrthoDB" id="2690684at2759"/>
<feature type="region of interest" description="Disordered" evidence="1">
    <location>
        <begin position="378"/>
        <end position="407"/>
    </location>
</feature>
<sequence length="1571" mass="175427">MTGVLGVLDLRVRPFGGADWLGWALGFLGHCSSRRSRWDRGCQGRAHGGLGGGVVGVTTMFLAYQQRHGASIRGLQLGANHAFNPSTTYPIVSLLINYPTIGLDIFGSVKGVHTELDYRLLVADLVLYGLRPFAYVLLACNDPSFVRAVQDIQGINVPTSESSGETDTMSRPQFASQRPTDFTFPGELVINLELQTVWHGDDISMDKPGKHDMFIHEESGISTGRLAAKADARRTLTDSEWDDKTFEQVSNYWHVTSQVLRPCMSESRRVRKHDSNTATNLKALFSPNFPPSISEYECTKGVRVSTLVSNHIETTLTFAPGGFPWASTLIFRDVNHQCLFKGVFLTLSIRKDFPTKGVPALTPEAEGRILASFPGGEQPHFHSSIRPQLALNNDEDSSSERDSDEEVEAWEASIEESIQREAISVEDVDFPLSVVEIPKASTCSPTIVVSKAETVSAVVDQLSRMTLSEKDTSSTSSTVLGPKLDTAVIRPSSKRTVLKNPLGDGRRQRPQTHGKAVDSDEDYKTSDYADLATTGTTTGGVRRSARLKGNVAEDSVSDVAGSANARTNKPQMEAPLDNSTNTSTKLRLIDLGLYGLAYITEINLILSYREVCHGYAIGTDIQFDAVLKATLHAQHLDWNKMVDCGDRQNSLGLWKACFADFYANLPNNTPVPGLPIFMGLVCRDCNRGYASRKTFTQHFITIPSTGEKMCAHSEEGTAAKLAQEAARRERVVADKFQNLVVIKVEDPRDTECDGFNSDWEDNLKEQSISVRSPASGTRHGRGHGRGTSIHGRTSRPSSAKLSFSVPKVSPTPIQTFSTHRQKVHWFPIKTDSAAGTIPGTSTLSLEDKLLAKRARLLAYAGAGMQGVTKDSFLDTEGINQYLRAFDGKKIFATCHTTIASNNFPNRLRRKLVMLRDALFEDIETVKSFHPSVRFLFKDCSLRTRPGTDWKANVNETTLRLYFTLQEMLLCAVATHLVHQPILAKDGLSFFEFTEAQASSIRNLVNSLDVDNPELLGEEQKKHATYYMYESLYTLYFPPTSAQFLQSHFASPVIVFLAAMWINNEGTYGEIHDFPPYLAKLQFMMQLIGFHKMLESFKEVEAAEEKLVKVVEVAEEKAVKAVEAAREVIPNVSAAIEDENAVVNSDFILSCEIKDVRPCCAPLDALNDELEDKGKNGTRKWFLSVQAWVALYLREYETTPFATLRAWMHSASHIANHTNRRAMISILDDEKGTVKLGDISFTIEDLRTAVTMELTAFNDIIAKVLHNVDLAKLGLEYDPYSHASKDTGDETTPDYGIFSPLSNPESDKLRKRFLYDGVLSKDDNPNDFDKDKITNWLGDVNQAWRLLYTLAHFLSGPVARGTEEEYFNITNQTGARHHIFMQEYDGHPIMVFRSDYHKNAKQTSLMKEIFCVAPYPLLALIYILTHLIRPIKVLFAPDNFIRPQDWKKLIAEYGRGLYVSMGKRLTSQNMSDCIKEFFIRHFQCPIGLQLFRHLSIFIQCRELSKIPKKDKAKSFVVEAEVMNGHTWKTGEQTYARIVEMGSSSMSVRGTHIQICLLMHKAWGVESFPPPRS</sequence>